<keyword evidence="2" id="KW-0805">Transcription regulation</keyword>
<protein>
    <submittedName>
        <fullName evidence="7">LysR family transcriptional regulator</fullName>
    </submittedName>
</protein>
<proteinExistence type="inferred from homology"/>
<dbReference type="PANTHER" id="PTHR30346">
    <property type="entry name" value="TRANSCRIPTIONAL DUAL REGULATOR HCAR-RELATED"/>
    <property type="match status" value="1"/>
</dbReference>
<keyword evidence="4" id="KW-0010">Activator</keyword>
<evidence type="ECO:0000313" key="7">
    <source>
        <dbReference type="EMBL" id="GKY87862.1"/>
    </source>
</evidence>
<dbReference type="Pfam" id="PF03466">
    <property type="entry name" value="LysR_substrate"/>
    <property type="match status" value="1"/>
</dbReference>
<organism evidence="7 8">
    <name type="scientific">Sinisalibacter aestuarii</name>
    <dbReference type="NCBI Taxonomy" id="2949426"/>
    <lineage>
        <taxon>Bacteria</taxon>
        <taxon>Pseudomonadati</taxon>
        <taxon>Pseudomonadota</taxon>
        <taxon>Alphaproteobacteria</taxon>
        <taxon>Rhodobacterales</taxon>
        <taxon>Roseobacteraceae</taxon>
        <taxon>Sinisalibacter</taxon>
    </lineage>
</organism>
<dbReference type="Gene3D" id="1.10.10.10">
    <property type="entry name" value="Winged helix-like DNA-binding domain superfamily/Winged helix DNA-binding domain"/>
    <property type="match status" value="1"/>
</dbReference>
<dbReference type="Gene3D" id="3.40.190.10">
    <property type="entry name" value="Periplasmic binding protein-like II"/>
    <property type="match status" value="2"/>
</dbReference>
<keyword evidence="3" id="KW-0238">DNA-binding</keyword>
<gene>
    <name evidence="7" type="primary">oxyR</name>
    <name evidence="7" type="ORF">STA1M1_17310</name>
</gene>
<comment type="similarity">
    <text evidence="1">Belongs to the LysR transcriptional regulatory family.</text>
</comment>
<dbReference type="Proteomes" id="UP001144205">
    <property type="component" value="Unassembled WGS sequence"/>
</dbReference>
<accession>A0ABQ5LUR0</accession>
<dbReference type="Pfam" id="PF00126">
    <property type="entry name" value="HTH_1"/>
    <property type="match status" value="1"/>
</dbReference>
<dbReference type="EMBL" id="BROH01000004">
    <property type="protein sequence ID" value="GKY87862.1"/>
    <property type="molecule type" value="Genomic_DNA"/>
</dbReference>
<dbReference type="InterPro" id="IPR036388">
    <property type="entry name" value="WH-like_DNA-bd_sf"/>
</dbReference>
<feature type="domain" description="HTH lysR-type" evidence="6">
    <location>
        <begin position="3"/>
        <end position="60"/>
    </location>
</feature>
<evidence type="ECO:0000256" key="4">
    <source>
        <dbReference type="ARBA" id="ARBA00023159"/>
    </source>
</evidence>
<evidence type="ECO:0000259" key="6">
    <source>
        <dbReference type="PROSITE" id="PS50931"/>
    </source>
</evidence>
<sequence length="308" mass="33240">MNVTLRQLGYFIALAEERHFGRAAARVHVTQPALSTQIRELEDRIGTALVDRSGRGFSLTPAGQDVLASARRIVGEVERMEANVRWQDGLRGRLKLGIIPTVAPYLLPQALPLLRARDVTLDLRLREAQTEALLGELSDGLIDAAVIAVPSGVPGLIEEPLFMDRFLLAGRREPIAEMRRSGQVPRPGELNPSQLLLLDEGHCLADQALEVCGTSRVSTRVDLSASSLPTLCGLVAAGFGQTLLPEIACVPETAAAPEMDVVRFAAPEPMRMIGLVRRDLGGPDGWFRELAEILQEAGEALLAKAAAI</sequence>
<keyword evidence="5" id="KW-0804">Transcription</keyword>
<dbReference type="PRINTS" id="PR00039">
    <property type="entry name" value="HTHLYSR"/>
</dbReference>
<dbReference type="SUPFAM" id="SSF53850">
    <property type="entry name" value="Periplasmic binding protein-like II"/>
    <property type="match status" value="1"/>
</dbReference>
<evidence type="ECO:0000256" key="1">
    <source>
        <dbReference type="ARBA" id="ARBA00009437"/>
    </source>
</evidence>
<evidence type="ECO:0000256" key="5">
    <source>
        <dbReference type="ARBA" id="ARBA00023163"/>
    </source>
</evidence>
<dbReference type="PROSITE" id="PS50931">
    <property type="entry name" value="HTH_LYSR"/>
    <property type="match status" value="1"/>
</dbReference>
<dbReference type="InterPro" id="IPR005119">
    <property type="entry name" value="LysR_subst-bd"/>
</dbReference>
<dbReference type="RefSeq" id="WP_281841847.1">
    <property type="nucleotide sequence ID" value="NZ_BROH01000004.1"/>
</dbReference>
<reference evidence="7" key="1">
    <citation type="journal article" date="2023" name="Int. J. Syst. Evol. Microbiol.">
        <title>Sinisalibacter aestuarii sp. nov., isolated from estuarine sediment of the Arakawa River.</title>
        <authorList>
            <person name="Arafat S.T."/>
            <person name="Hirano S."/>
            <person name="Sato A."/>
            <person name="Takeuchi K."/>
            <person name="Yasuda T."/>
            <person name="Terahara T."/>
            <person name="Hamada M."/>
            <person name="Kobayashi T."/>
        </authorList>
    </citation>
    <scope>NUCLEOTIDE SEQUENCE</scope>
    <source>
        <strain evidence="7">B-399</strain>
    </source>
</reference>
<keyword evidence="8" id="KW-1185">Reference proteome</keyword>
<dbReference type="CDD" id="cd08411">
    <property type="entry name" value="PBP2_OxyR"/>
    <property type="match status" value="1"/>
</dbReference>
<evidence type="ECO:0000256" key="3">
    <source>
        <dbReference type="ARBA" id="ARBA00023125"/>
    </source>
</evidence>
<dbReference type="InterPro" id="IPR000847">
    <property type="entry name" value="LysR_HTH_N"/>
</dbReference>
<evidence type="ECO:0000256" key="2">
    <source>
        <dbReference type="ARBA" id="ARBA00023015"/>
    </source>
</evidence>
<dbReference type="PANTHER" id="PTHR30346:SF26">
    <property type="entry name" value="HYDROGEN PEROXIDE-INDUCIBLE GENES ACTIVATOR"/>
    <property type="match status" value="1"/>
</dbReference>
<comment type="caution">
    <text evidence="7">The sequence shown here is derived from an EMBL/GenBank/DDBJ whole genome shotgun (WGS) entry which is preliminary data.</text>
</comment>
<evidence type="ECO:0000313" key="8">
    <source>
        <dbReference type="Proteomes" id="UP001144205"/>
    </source>
</evidence>
<dbReference type="InterPro" id="IPR036390">
    <property type="entry name" value="WH_DNA-bd_sf"/>
</dbReference>
<dbReference type="SUPFAM" id="SSF46785">
    <property type="entry name" value="Winged helix' DNA-binding domain"/>
    <property type="match status" value="1"/>
</dbReference>
<name>A0ABQ5LUR0_9RHOB</name>